<keyword evidence="3" id="KW-1185">Reference proteome</keyword>
<evidence type="ECO:0000313" key="2">
    <source>
        <dbReference type="EMBL" id="TCC10895.1"/>
    </source>
</evidence>
<dbReference type="Proteomes" id="UP000292346">
    <property type="component" value="Unassembled WGS sequence"/>
</dbReference>
<organism evidence="2 3">
    <name type="scientific">Kribbella soli</name>
    <dbReference type="NCBI Taxonomy" id="1124743"/>
    <lineage>
        <taxon>Bacteria</taxon>
        <taxon>Bacillati</taxon>
        <taxon>Actinomycetota</taxon>
        <taxon>Actinomycetes</taxon>
        <taxon>Propionibacteriales</taxon>
        <taxon>Kribbellaceae</taxon>
        <taxon>Kribbella</taxon>
    </lineage>
</organism>
<comment type="caution">
    <text evidence="2">The sequence shown here is derived from an EMBL/GenBank/DDBJ whole genome shotgun (WGS) entry which is preliminary data.</text>
</comment>
<gene>
    <name evidence="2" type="ORF">E0H45_06220</name>
</gene>
<dbReference type="Pfam" id="PF26345">
    <property type="entry name" value="ScoMcrA_N"/>
    <property type="match status" value="1"/>
</dbReference>
<feature type="domain" description="ScoMcrA-like N-terminal head" evidence="1">
    <location>
        <begin position="164"/>
        <end position="245"/>
    </location>
</feature>
<dbReference type="InterPro" id="IPR058807">
    <property type="entry name" value="ScoMcrA_N"/>
</dbReference>
<evidence type="ECO:0000313" key="3">
    <source>
        <dbReference type="Proteomes" id="UP000292346"/>
    </source>
</evidence>
<dbReference type="RefSeq" id="WP_131335284.1">
    <property type="nucleotide sequence ID" value="NZ_SJJZ01000001.1"/>
</dbReference>
<accession>A0A4R0HHW4</accession>
<proteinExistence type="predicted"/>
<sequence>MKLIGNSGKLLEAEFLLEGAEGERLDVVLQSAGGTGGSASSRNRDYPLVLKTLLERLRLVDALLEDAVVDSQRTRTLPRSDRRIQPKPWEYPIPLQQVEDFEVLRKALTRPQGNIGSTGRGGNERKRIRMTFAVLSRADLGQVKQVLQAVEADAPRRSDITAGLTAADINSALAEWQRVGRDAFFERYGGRQAQKYLILVGSDEFDAMAVLRGARALRGLDTSGPFRGDRRAVADPLRSMGFVVDDPESDLEGPLGPDPSPYVAWTGSFSGETDGMTLRSYRREQRILRGALGIGTGDPDRVHQCGICGLSVPERLLAAAHIKPRRDCTDEERRDMSNIAMAACTLGCDALYEYGYLTVQEGGQLLTDHTASVDLHRFHGRIAPAWNRGREPYFAWHRANRFRLASKQRTCV</sequence>
<name>A0A4R0HHW4_9ACTN</name>
<dbReference type="AlphaFoldDB" id="A0A4R0HHW4"/>
<dbReference type="EMBL" id="SJJZ01000001">
    <property type="protein sequence ID" value="TCC10895.1"/>
    <property type="molecule type" value="Genomic_DNA"/>
</dbReference>
<evidence type="ECO:0000259" key="1">
    <source>
        <dbReference type="Pfam" id="PF26345"/>
    </source>
</evidence>
<protein>
    <recommendedName>
        <fullName evidence="1">ScoMcrA-like N-terminal head domain-containing protein</fullName>
    </recommendedName>
</protein>
<reference evidence="2 3" key="1">
    <citation type="submission" date="2019-02" db="EMBL/GenBank/DDBJ databases">
        <title>Kribbella capetownensis sp. nov. and Kribbella speibonae sp. nov., isolated from soil.</title>
        <authorList>
            <person name="Curtis S.M."/>
            <person name="Norton I."/>
            <person name="Everest G.J."/>
            <person name="Meyers P.R."/>
        </authorList>
    </citation>
    <scope>NUCLEOTIDE SEQUENCE [LARGE SCALE GENOMIC DNA]</scope>
    <source>
        <strain evidence="2 3">KCTC 29219</strain>
    </source>
</reference>
<dbReference type="OrthoDB" id="9798761at2"/>